<organism evidence="9 10">
    <name type="scientific">Tepiditoga spiralis</name>
    <dbReference type="NCBI Taxonomy" id="2108365"/>
    <lineage>
        <taxon>Bacteria</taxon>
        <taxon>Thermotogati</taxon>
        <taxon>Thermotogota</taxon>
        <taxon>Thermotogae</taxon>
        <taxon>Petrotogales</taxon>
        <taxon>Petrotogaceae</taxon>
        <taxon>Tepiditoga</taxon>
    </lineage>
</organism>
<dbReference type="InterPro" id="IPR036390">
    <property type="entry name" value="WH_DNA-bd_sf"/>
</dbReference>
<comment type="subcellular location">
    <subcellularLocation>
        <location evidence="7">Cytoplasm</location>
    </subcellularLocation>
</comment>
<feature type="DNA-binding region" description="H-T-H motif" evidence="7">
    <location>
        <begin position="17"/>
        <end position="56"/>
    </location>
</feature>
<dbReference type="GO" id="GO:0045892">
    <property type="term" value="P:negative regulation of DNA-templated transcription"/>
    <property type="evidence" value="ECO:0007669"/>
    <property type="project" value="InterPro"/>
</dbReference>
<dbReference type="GO" id="GO:0003677">
    <property type="term" value="F:DNA binding"/>
    <property type="evidence" value="ECO:0007669"/>
    <property type="project" value="UniProtKB-UniRule"/>
</dbReference>
<evidence type="ECO:0000259" key="8">
    <source>
        <dbReference type="SMART" id="SM00881"/>
    </source>
</evidence>
<dbReference type="Proteomes" id="UP000516361">
    <property type="component" value="Chromosome"/>
</dbReference>
<dbReference type="InterPro" id="IPR036388">
    <property type="entry name" value="WH-like_DNA-bd_sf"/>
</dbReference>
<gene>
    <name evidence="9" type="primary">rex1</name>
    <name evidence="7" type="synonym">rex</name>
    <name evidence="9" type="ORF">OSSY52_09770</name>
</gene>
<protein>
    <recommendedName>
        <fullName evidence="7">Redox-sensing transcriptional repressor Rex</fullName>
    </recommendedName>
</protein>
<evidence type="ECO:0000256" key="5">
    <source>
        <dbReference type="ARBA" id="ARBA00023125"/>
    </source>
</evidence>
<dbReference type="Pfam" id="PF02629">
    <property type="entry name" value="CoA_binding"/>
    <property type="match status" value="1"/>
</dbReference>
<dbReference type="RefSeq" id="WP_190615903.1">
    <property type="nucleotide sequence ID" value="NZ_AP018712.1"/>
</dbReference>
<dbReference type="InterPro" id="IPR058236">
    <property type="entry name" value="Rex_actinobacterial-type"/>
</dbReference>
<dbReference type="Pfam" id="PF06971">
    <property type="entry name" value="Put_DNA-bind_N"/>
    <property type="match status" value="1"/>
</dbReference>
<dbReference type="KEGG" id="ocy:OSSY52_09770"/>
<dbReference type="PANTHER" id="PTHR35786:SF1">
    <property type="entry name" value="REDOX-SENSING TRANSCRIPTIONAL REPRESSOR REX 1"/>
    <property type="match status" value="1"/>
</dbReference>
<dbReference type="FunCoup" id="A0A7G1G665">
    <property type="interactions" value="18"/>
</dbReference>
<dbReference type="NCBIfam" id="NF003996">
    <property type="entry name" value="PRK05472.2-5"/>
    <property type="match status" value="1"/>
</dbReference>
<keyword evidence="3 7" id="KW-0805">Transcription regulation</keyword>
<name>A0A7G1G665_9BACT</name>
<dbReference type="Gene3D" id="3.40.50.720">
    <property type="entry name" value="NAD(P)-binding Rossmann-like Domain"/>
    <property type="match status" value="1"/>
</dbReference>
<dbReference type="NCBIfam" id="NF003993">
    <property type="entry name" value="PRK05472.2-2"/>
    <property type="match status" value="1"/>
</dbReference>
<dbReference type="SUPFAM" id="SSF46785">
    <property type="entry name" value="Winged helix' DNA-binding domain"/>
    <property type="match status" value="1"/>
</dbReference>
<comment type="subunit">
    <text evidence="7">Homodimer.</text>
</comment>
<dbReference type="NCBIfam" id="NF003994">
    <property type="entry name" value="PRK05472.2-3"/>
    <property type="match status" value="1"/>
</dbReference>
<evidence type="ECO:0000313" key="9">
    <source>
        <dbReference type="EMBL" id="BBE30836.1"/>
    </source>
</evidence>
<dbReference type="AlphaFoldDB" id="A0A7G1G665"/>
<keyword evidence="2 7" id="KW-0678">Repressor</keyword>
<dbReference type="PANTHER" id="PTHR35786">
    <property type="entry name" value="REDOX-SENSING TRANSCRIPTIONAL REPRESSOR REX"/>
    <property type="match status" value="1"/>
</dbReference>
<keyword evidence="5 7" id="KW-0238">DNA-binding</keyword>
<dbReference type="GO" id="GO:0005737">
    <property type="term" value="C:cytoplasm"/>
    <property type="evidence" value="ECO:0007669"/>
    <property type="project" value="UniProtKB-SubCell"/>
</dbReference>
<evidence type="ECO:0000256" key="4">
    <source>
        <dbReference type="ARBA" id="ARBA00023027"/>
    </source>
</evidence>
<evidence type="ECO:0000256" key="1">
    <source>
        <dbReference type="ARBA" id="ARBA00022490"/>
    </source>
</evidence>
<keyword evidence="6 7" id="KW-0804">Transcription</keyword>
<feature type="domain" description="CoA-binding" evidence="8">
    <location>
        <begin position="80"/>
        <end position="182"/>
    </location>
</feature>
<comment type="similarity">
    <text evidence="7">Belongs to the transcriptional regulatory Rex family.</text>
</comment>
<dbReference type="Gene3D" id="1.10.10.10">
    <property type="entry name" value="Winged helix-like DNA-binding domain superfamily/Winged helix DNA-binding domain"/>
    <property type="match status" value="1"/>
</dbReference>
<evidence type="ECO:0000256" key="6">
    <source>
        <dbReference type="ARBA" id="ARBA00023163"/>
    </source>
</evidence>
<dbReference type="InterPro" id="IPR036291">
    <property type="entry name" value="NAD(P)-bd_dom_sf"/>
</dbReference>
<proteinExistence type="inferred from homology"/>
<dbReference type="InParanoid" id="A0A7G1G665"/>
<evidence type="ECO:0000313" key="10">
    <source>
        <dbReference type="Proteomes" id="UP000516361"/>
    </source>
</evidence>
<dbReference type="SMART" id="SM00881">
    <property type="entry name" value="CoA_binding"/>
    <property type="match status" value="1"/>
</dbReference>
<dbReference type="InterPro" id="IPR022876">
    <property type="entry name" value="Tscrpt_rep_Rex"/>
</dbReference>
<feature type="binding site" evidence="7">
    <location>
        <begin position="91"/>
        <end position="96"/>
    </location>
    <ligand>
        <name>NAD(+)</name>
        <dbReference type="ChEBI" id="CHEBI:57540"/>
    </ligand>
</feature>
<dbReference type="HAMAP" id="MF_01131">
    <property type="entry name" value="Rex"/>
    <property type="match status" value="1"/>
</dbReference>
<keyword evidence="4 7" id="KW-0520">NAD</keyword>
<dbReference type="NCBIfam" id="NF003989">
    <property type="entry name" value="PRK05472.1-3"/>
    <property type="match status" value="1"/>
</dbReference>
<keyword evidence="1 7" id="KW-0963">Cytoplasm</keyword>
<evidence type="ECO:0000256" key="3">
    <source>
        <dbReference type="ARBA" id="ARBA00023015"/>
    </source>
</evidence>
<dbReference type="GO" id="GO:0051775">
    <property type="term" value="P:response to redox state"/>
    <property type="evidence" value="ECO:0007669"/>
    <property type="project" value="InterPro"/>
</dbReference>
<evidence type="ECO:0000256" key="2">
    <source>
        <dbReference type="ARBA" id="ARBA00022491"/>
    </source>
</evidence>
<keyword evidence="10" id="KW-1185">Reference proteome</keyword>
<comment type="function">
    <text evidence="7">Modulates transcription in response to changes in cellular NADH/NAD(+) redox state.</text>
</comment>
<dbReference type="NCBIfam" id="NF003995">
    <property type="entry name" value="PRK05472.2-4"/>
    <property type="match status" value="1"/>
</dbReference>
<dbReference type="GO" id="GO:0003700">
    <property type="term" value="F:DNA-binding transcription factor activity"/>
    <property type="evidence" value="ECO:0007669"/>
    <property type="project" value="UniProtKB-UniRule"/>
</dbReference>
<reference evidence="9 10" key="1">
    <citation type="submission" date="2018-06" db="EMBL/GenBank/DDBJ databases">
        <title>Genome sequencing of Oceanotoga sp. sy52.</title>
        <authorList>
            <person name="Mori K."/>
        </authorList>
    </citation>
    <scope>NUCLEOTIDE SEQUENCE [LARGE SCALE GENOMIC DNA]</scope>
    <source>
        <strain evidence="10">sy52</strain>
    </source>
</reference>
<sequence length="223" mass="24799">MLKRSKIPKPTVKRLAVYFRCITKLSNDGIEKTSSKEIAERLSIKASQVRKDLSYFGEFGKRGVGYDIEKLSFKLREILGLEKLWNVAIVGSGNLGFAIANYSGLEANGFKVVSAFDIDEKKIGNVILPGVTIKRFSEFSKEIKEKDIEIAILTVPANVAQDVADKVIDNGIKGILNFCPVPLSAPENVSIEDVDFVISLKALTFEITSREQEKKEQEKRNNA</sequence>
<dbReference type="NCBIfam" id="NF003992">
    <property type="entry name" value="PRK05472.2-1"/>
    <property type="match status" value="1"/>
</dbReference>
<dbReference type="EMBL" id="AP018712">
    <property type="protein sequence ID" value="BBE30836.1"/>
    <property type="molecule type" value="Genomic_DNA"/>
</dbReference>
<dbReference type="SUPFAM" id="SSF51735">
    <property type="entry name" value="NAD(P)-binding Rossmann-fold domains"/>
    <property type="match status" value="1"/>
</dbReference>
<dbReference type="InterPro" id="IPR003781">
    <property type="entry name" value="CoA-bd"/>
</dbReference>
<dbReference type="InterPro" id="IPR009718">
    <property type="entry name" value="Rex_DNA-bd_C_dom"/>
</dbReference>
<evidence type="ECO:0000256" key="7">
    <source>
        <dbReference type="HAMAP-Rule" id="MF_01131"/>
    </source>
</evidence>
<accession>A0A7G1G665</accession>